<protein>
    <recommendedName>
        <fullName evidence="1">USP domain-containing protein</fullName>
    </recommendedName>
</protein>
<dbReference type="PROSITE" id="PS00972">
    <property type="entry name" value="USP_1"/>
    <property type="match status" value="1"/>
</dbReference>
<dbReference type="OrthoDB" id="289038at2759"/>
<dbReference type="GeneID" id="94825809"/>
<name>A0A1J4KS72_9EUKA</name>
<dbReference type="PANTHER" id="PTHR24006">
    <property type="entry name" value="UBIQUITIN CARBOXYL-TERMINAL HYDROLASE"/>
    <property type="match status" value="1"/>
</dbReference>
<dbReference type="Gene3D" id="3.90.70.10">
    <property type="entry name" value="Cysteine proteinases"/>
    <property type="match status" value="1"/>
</dbReference>
<dbReference type="InterPro" id="IPR050164">
    <property type="entry name" value="Peptidase_C19"/>
</dbReference>
<dbReference type="GO" id="GO:0004843">
    <property type="term" value="F:cysteine-type deubiquitinase activity"/>
    <property type="evidence" value="ECO:0007669"/>
    <property type="project" value="InterPro"/>
</dbReference>
<dbReference type="InterPro" id="IPR028889">
    <property type="entry name" value="USP"/>
</dbReference>
<evidence type="ECO:0000259" key="1">
    <source>
        <dbReference type="PROSITE" id="PS50235"/>
    </source>
</evidence>
<dbReference type="SUPFAM" id="SSF54001">
    <property type="entry name" value="Cysteine proteinases"/>
    <property type="match status" value="1"/>
</dbReference>
<dbReference type="PROSITE" id="PS00973">
    <property type="entry name" value="USP_2"/>
    <property type="match status" value="1"/>
</dbReference>
<dbReference type="InterPro" id="IPR018200">
    <property type="entry name" value="USP_CS"/>
</dbReference>
<evidence type="ECO:0000313" key="2">
    <source>
        <dbReference type="EMBL" id="OHT14107.1"/>
    </source>
</evidence>
<dbReference type="GO" id="GO:0016579">
    <property type="term" value="P:protein deubiquitination"/>
    <property type="evidence" value="ECO:0007669"/>
    <property type="project" value="InterPro"/>
</dbReference>
<reference evidence="2" key="1">
    <citation type="submission" date="2016-10" db="EMBL/GenBank/DDBJ databases">
        <authorList>
            <person name="Benchimol M."/>
            <person name="Almeida L.G."/>
            <person name="Vasconcelos A.T."/>
            <person name="Perreira-Neves A."/>
            <person name="Rosa I.A."/>
            <person name="Tasca T."/>
            <person name="Bogo M.R."/>
            <person name="de Souza W."/>
        </authorList>
    </citation>
    <scope>NUCLEOTIDE SEQUENCE [LARGE SCALE GENOMIC DNA]</scope>
    <source>
        <strain evidence="2">K</strain>
    </source>
</reference>
<dbReference type="Pfam" id="PF00443">
    <property type="entry name" value="UCH"/>
    <property type="match status" value="1"/>
</dbReference>
<sequence>MDQLLKEARIPENQEICFDKMKEILLNYLTTDNLFSCQKDDEINNFFKKDFFRLITFLTNSFSEEYGDFYINNKILELIPIFYDIILKKNSNICKSFSLLTLKLENIKNYPSSMLESLFPEDKILELFSIYQKNPNFEILDIILEATICSLNKLDQPNSATSQNNFNLIIGNQFFLAFQEIFVNVLDFLCTRFDYNQCIYLIITRVFTNLEKFYSFLNLVNSHQENNKNDTIYFIDENLIEKFYFSLFESHLKVLQSESMEKQLYSAQKFSYFHHNFSFFSQWVEKSKPLIKFNNIEGHDNVQFEITKIIRIICQFQQIDEETLNSLIFRIENSDSSQKKIFMEHFAIAASFAHELIVYKVIQKFINDINTDINHINREKQKYNLNDIDENKNITEKNDFSEKNMNHVNDFKGLDDVNSMINYSNCVLLGICAINLLKTQPNISNYIIEYIESKYSTDMTFIKVLEDIYEHSPNHRNSMMIKCINQFKCVNQEGNKGNSIPESTFLMMFSILNLFDQDESSNLLEYLIMYNPDFIDNTKFDELIFKICMKCQIPLKEEQKDFIVRFMTKSIERSDLIFEIIQKRGIYIFANNHWISVVKSLSNNKIKELFVVFMKNIFPYIYNIANEVTIMKDLITFSLKYLTSLLIEYSNENYTSNNGNESNFKFMNSLIFDCLYSILLYIIPGEREFYIVLLVNELYKESNIILDSFSLDVHSLANYLKFIRKIICKFEYMIDISQIGYKRHRPIKRSPDTFIITIHSQFELDTPNNDLLLYVTPKNTIREIISSICMIKKYYDSNAISLTMNNSTNYLDLDTTLEENGILNTSTLYLHLVDALHISHSFLLITHFIYSNLRKIYDYLESLIANIPNEMKFIKEYFKLLSILPTFDKMKNQMINANYIKNIITTDNHYRLFVLQEISDRLKDGQYLQFFTQNKFFSDIKSILSKNLNEKLLLEIVTILNFEEKIDSLNQTQNLEITSILINKFMEVKYLATQIQIIKYLNKLRQFENSINNKENGQNSVSEEDYGKEPIQEMIASNDSFLKLCSFPSNGNEIDGYSINYSKNNHSDTYLKMELSDHIDNLFSSFSQETKIAIFDKLIMFLNDAINLEGNPSNYFSRLLSVMIISEENDFLEDVFLECVSQLDEIDSKDFNHIAYFIGKILELDQQCILNLDDERIFYLIDLAFNDFNNMHQDAIFSILKPIITRNNQNKIDNNDYYSAINEYIQSFETDRWNYSPSVHQKKCEFCGLRNLGSTCYMNSIFQILANNKGFLNRLLSYSANISHTGNNEITKNHSTENGVCTHKSDKSLLTDHLTEIFAKLEYSINGYVDTEPFSNYWKIEEYPPFDIRIQEDAEEFLHILLDKLPKYVTEPLSGKNTNTFEGISVNFERTLEEEFYTISIPLSDSFSESMKTFTKPIIFANNNKYNAENLGKIDAKRTTKIIKLPDTLIIHLKRFDFDVKQGKRTKLNDEFNFPDKFNILDYFPDIELNNDQTTFILTGIVTHSGTAEGGHYNAIVKKNNEWICFNDNDVSKIDDEKFIEISKGKKNSQIAAYLLVYEKDQNFQNENQILKYDDELIQQILSENERLKQIQSLFTTPMALFFLNLENPSLLANFYIRVFCHSSLSMHSTKFSDAIINYFGKENIQSSTSNNTSKQISNITSNQNSQICCIFNNQHLHVFNALINAPDDIAASLVNIVSTICTFAQANQIRNITFNLFDYVANYISSWRVLERFGDIVDSFVSSHLNESISLKYPEAIINLVSSFYKSQPGKVAMKFVNLSSFFHSLFLLNDFTDKRLVNQFFDKYSFQIKESKFYKDYFAHITDYNLNNFDQLKSSTFQDLNQIPPVELLNKVPTQNKQINIKIPRFNNISFKINSQKEKNSTESVGNRFKLLNQELSDTYSIIIDKISNNKEFIAFVKNHDEINYDLFMNSLLEKIDDNSNLILTIPVILFYFLLSRYQSLRSIGMHEISWYIENMMIYQNTKLKENKLTILVDDAMNLLDSVIEPMTSFYFAHQNDPTLCQCKKCKNNLQYSHGIEISYCFCSIYHYIEPKNEHIRVIEKIMNLNVQFTNPGNFIFFQSHLYFLLSYFNPIKIFPIAENRFNEVIEILNYKGNCNCANNQQRVELIRKNISGFLKVIIECHSNFFLKILREPVFQLFLSDNSFVSETTQVFSKYLQKYSMMCRKLSSSQNSLHNPQRANLLDKSFNKNINENKTKCESSTANDLADMSITDISQEIVEEKNDIFDDTFEKEFDILIEISQAILKIYIENIKIIISDGRLFHCVENLVDIMSIDNSTSLVEGVFTYIDVIISKSRVFSTFSIMINVVSKNQIKLTPNLLKLVPNYYILLYENLRNPSAFDVITDFIVLCSKICHEIGFELVNTILCKTIESLYLPSTWKIISVASMCCFDCDQAKKISNLIVKVGSTKAEMIENEHLIKCIINLEKFIKDNDFEWASNLVDVIFNSTKLNDNLIQFCNTLYKCYSTGKLIEVIEDNVESLHFPEKFREFMKAFHIIILIFQIDPDCCNYFLDKYPNIVTDQWPEETFDFQFLFDSNID</sequence>
<comment type="caution">
    <text evidence="2">The sequence shown here is derived from an EMBL/GenBank/DDBJ whole genome shotgun (WGS) entry which is preliminary data.</text>
</comment>
<evidence type="ECO:0000313" key="3">
    <source>
        <dbReference type="Proteomes" id="UP000179807"/>
    </source>
</evidence>
<dbReference type="PANTHER" id="PTHR24006:SF827">
    <property type="entry name" value="UBIQUITIN CARBOXYL-TERMINAL HYDROLASE 34"/>
    <property type="match status" value="1"/>
</dbReference>
<keyword evidence="3" id="KW-1185">Reference proteome</keyword>
<dbReference type="VEuPathDB" id="TrichDB:TRFO_03123"/>
<organism evidence="2 3">
    <name type="scientific">Tritrichomonas foetus</name>
    <dbReference type="NCBI Taxonomy" id="1144522"/>
    <lineage>
        <taxon>Eukaryota</taxon>
        <taxon>Metamonada</taxon>
        <taxon>Parabasalia</taxon>
        <taxon>Tritrichomonadida</taxon>
        <taxon>Tritrichomonadidae</taxon>
        <taxon>Tritrichomonas</taxon>
    </lineage>
</organism>
<dbReference type="EMBL" id="MLAK01000421">
    <property type="protein sequence ID" value="OHT14107.1"/>
    <property type="molecule type" value="Genomic_DNA"/>
</dbReference>
<dbReference type="RefSeq" id="XP_068367243.1">
    <property type="nucleotide sequence ID" value="XM_068491105.1"/>
</dbReference>
<dbReference type="PROSITE" id="PS50235">
    <property type="entry name" value="USP_3"/>
    <property type="match status" value="1"/>
</dbReference>
<dbReference type="InterPro" id="IPR038765">
    <property type="entry name" value="Papain-like_cys_pep_sf"/>
</dbReference>
<dbReference type="Proteomes" id="UP000179807">
    <property type="component" value="Unassembled WGS sequence"/>
</dbReference>
<accession>A0A1J4KS72</accession>
<feature type="domain" description="USP" evidence="1">
    <location>
        <begin position="1247"/>
        <end position="1561"/>
    </location>
</feature>
<dbReference type="GO" id="GO:0005634">
    <property type="term" value="C:nucleus"/>
    <property type="evidence" value="ECO:0007669"/>
    <property type="project" value="TreeGrafter"/>
</dbReference>
<dbReference type="GO" id="GO:0005829">
    <property type="term" value="C:cytosol"/>
    <property type="evidence" value="ECO:0007669"/>
    <property type="project" value="TreeGrafter"/>
</dbReference>
<proteinExistence type="predicted"/>
<gene>
    <name evidence="2" type="ORF">TRFO_03123</name>
</gene>
<dbReference type="InterPro" id="IPR001394">
    <property type="entry name" value="Peptidase_C19_UCH"/>
</dbReference>